<dbReference type="Proteomes" id="UP001172457">
    <property type="component" value="Unassembled WGS sequence"/>
</dbReference>
<keyword evidence="3" id="KW-1185">Reference proteome</keyword>
<proteinExistence type="predicted"/>
<dbReference type="PANTHER" id="PTHR33116">
    <property type="entry name" value="REVERSE TRANSCRIPTASE ZINC-BINDING DOMAIN-CONTAINING PROTEIN-RELATED-RELATED"/>
    <property type="match status" value="1"/>
</dbReference>
<accession>A0AA38VUZ2</accession>
<protein>
    <recommendedName>
        <fullName evidence="1">Reverse transcriptase zinc-binding domain-containing protein</fullName>
    </recommendedName>
</protein>
<dbReference type="Pfam" id="PF13966">
    <property type="entry name" value="zf-RVT"/>
    <property type="match status" value="1"/>
</dbReference>
<dbReference type="AlphaFoldDB" id="A0AA38VUZ2"/>
<evidence type="ECO:0000313" key="2">
    <source>
        <dbReference type="EMBL" id="KAJ9535817.1"/>
    </source>
</evidence>
<organism evidence="2 3">
    <name type="scientific">Centaurea solstitialis</name>
    <name type="common">yellow star-thistle</name>
    <dbReference type="NCBI Taxonomy" id="347529"/>
    <lineage>
        <taxon>Eukaryota</taxon>
        <taxon>Viridiplantae</taxon>
        <taxon>Streptophyta</taxon>
        <taxon>Embryophyta</taxon>
        <taxon>Tracheophyta</taxon>
        <taxon>Spermatophyta</taxon>
        <taxon>Magnoliopsida</taxon>
        <taxon>eudicotyledons</taxon>
        <taxon>Gunneridae</taxon>
        <taxon>Pentapetalae</taxon>
        <taxon>asterids</taxon>
        <taxon>campanulids</taxon>
        <taxon>Asterales</taxon>
        <taxon>Asteraceae</taxon>
        <taxon>Carduoideae</taxon>
        <taxon>Cardueae</taxon>
        <taxon>Centaureinae</taxon>
        <taxon>Centaurea</taxon>
    </lineage>
</organism>
<gene>
    <name evidence="2" type="ORF">OSB04_un001028</name>
</gene>
<dbReference type="PANTHER" id="PTHR33116:SF78">
    <property type="entry name" value="OS12G0587133 PROTEIN"/>
    <property type="match status" value="1"/>
</dbReference>
<comment type="caution">
    <text evidence="2">The sequence shown here is derived from an EMBL/GenBank/DDBJ whole genome shotgun (WGS) entry which is preliminary data.</text>
</comment>
<sequence length="384" mass="44378">MSIFILPSGVIHELEAIFRRFLWTQGEDDRGKCRLAWADVCKPIYSGGLGFKRLALWNRALVSKHLWDIITRRESVWVDWLWAMRFSGSIWEIKPKPPWPWVLRSILALRDQIRPFIFSQVYDRCTTYAWSDCWMDAGALSTLISYRSFQAQGFTKGTLVRDLIVACGNSWPNAWLQSAPVLTQQPLLSLQQGVDVVRWSSGPNALADFTVRLAWQSFEGANPIIPWTKSVWFKGCIPKHSFCLWVACHGRLPTHDRIACWKHDPPDMGCAFCKLIPDSHSHLFFECTFTIEVWRKVKHHVELYGFPERWVEICAKLSQPRGFRKMEHLLALAATVYHIWRERNNRIFKGLSKPSNQVVNVICDSIIKRMAWSAIDHGAGNPKV</sequence>
<dbReference type="InterPro" id="IPR026960">
    <property type="entry name" value="RVT-Znf"/>
</dbReference>
<feature type="domain" description="Reverse transcriptase zinc-binding" evidence="1">
    <location>
        <begin position="209"/>
        <end position="294"/>
    </location>
</feature>
<evidence type="ECO:0000313" key="3">
    <source>
        <dbReference type="Proteomes" id="UP001172457"/>
    </source>
</evidence>
<reference evidence="2" key="1">
    <citation type="submission" date="2023-03" db="EMBL/GenBank/DDBJ databases">
        <title>Chromosome-scale reference genome and RAD-based genetic map of yellow starthistle (Centaurea solstitialis) reveal putative structural variation and QTLs associated with invader traits.</title>
        <authorList>
            <person name="Reatini B."/>
            <person name="Cang F.A."/>
            <person name="Jiang Q."/>
            <person name="Mckibben M.T.W."/>
            <person name="Barker M.S."/>
            <person name="Rieseberg L.H."/>
            <person name="Dlugosch K.M."/>
        </authorList>
    </citation>
    <scope>NUCLEOTIDE SEQUENCE</scope>
    <source>
        <strain evidence="2">CAN-66</strain>
        <tissue evidence="2">Leaf</tissue>
    </source>
</reference>
<evidence type="ECO:0000259" key="1">
    <source>
        <dbReference type="Pfam" id="PF13966"/>
    </source>
</evidence>
<dbReference type="EMBL" id="JARYMX010000117">
    <property type="protein sequence ID" value="KAJ9535817.1"/>
    <property type="molecule type" value="Genomic_DNA"/>
</dbReference>
<name>A0AA38VUZ2_9ASTR</name>